<dbReference type="AlphaFoldDB" id="A0A9W4GD41"/>
<dbReference type="EMBL" id="CAJHIT010000002">
    <property type="protein sequence ID" value="CAD6500048.1"/>
    <property type="molecule type" value="Genomic_DNA"/>
</dbReference>
<feature type="region of interest" description="Disordered" evidence="1">
    <location>
        <begin position="1"/>
        <end position="189"/>
    </location>
</feature>
<dbReference type="PANTHER" id="PTHR42073">
    <property type="entry name" value="MEIOTIC EXPRESSION UP-REGULATED PROTEIN 6"/>
    <property type="match status" value="1"/>
</dbReference>
<feature type="compositionally biased region" description="Basic and acidic residues" evidence="1">
    <location>
        <begin position="261"/>
        <end position="273"/>
    </location>
</feature>
<feature type="compositionally biased region" description="Low complexity" evidence="1">
    <location>
        <begin position="12"/>
        <end position="22"/>
    </location>
</feature>
<evidence type="ECO:0000256" key="1">
    <source>
        <dbReference type="SAM" id="MobiDB-lite"/>
    </source>
</evidence>
<feature type="compositionally biased region" description="Basic and acidic residues" evidence="1">
    <location>
        <begin position="92"/>
        <end position="123"/>
    </location>
</feature>
<protein>
    <submittedName>
        <fullName evidence="2">BgTH12-04153</fullName>
    </submittedName>
</protein>
<reference evidence="2" key="1">
    <citation type="submission" date="2020-10" db="EMBL/GenBank/DDBJ databases">
        <authorList>
            <person name="Muller C M."/>
        </authorList>
    </citation>
    <scope>NUCLEOTIDE SEQUENCE</scope>
    <source>
        <strain evidence="2">THUN-12</strain>
    </source>
</reference>
<feature type="compositionally biased region" description="Basic and acidic residues" evidence="1">
    <location>
        <begin position="317"/>
        <end position="334"/>
    </location>
</feature>
<feature type="compositionally biased region" description="Basic and acidic residues" evidence="1">
    <location>
        <begin position="63"/>
        <end position="82"/>
    </location>
</feature>
<comment type="caution">
    <text evidence="2">The sequence shown here is derived from an EMBL/GenBank/DDBJ whole genome shotgun (WGS) entry which is preliminary data.</text>
</comment>
<feature type="compositionally biased region" description="Low complexity" evidence="1">
    <location>
        <begin position="171"/>
        <end position="185"/>
    </location>
</feature>
<sequence length="360" mass="38913">MSEHPTPEETLPAAAIVAPAPVNETESKVVEMTNNLPKSEEQHTAAPATEHEPTTEEAATETTVKDVEKPQDSPKRLLKEFQQKFAGVFPKKTTDGKKEEKKAEPTEYKEKKTEEKESKDRSASKKRNSLFNGFGIGAKKADKPADDVPPTPDATTESVTQPIQHVEPVEEPAAAPAVEEPAPVEILERPVPTKRSSIFGTLKNQFAKKEKITSPLPTPNKDTETPTTVAPVIPAVGSAEPVEKEVPAADSAVEQPASSELKADKSSKVEKRKSSLLGFGPKSMTEKAVTSDEETEKPLSPFARFRATVKSKTSKNLGDKKSEKLDTPENKVEENDVQESVTINPEHAVSTSINPVAASA</sequence>
<evidence type="ECO:0000313" key="3">
    <source>
        <dbReference type="Proteomes" id="UP000683417"/>
    </source>
</evidence>
<feature type="region of interest" description="Disordered" evidence="1">
    <location>
        <begin position="210"/>
        <end position="360"/>
    </location>
</feature>
<name>A0A9W4GD41_BLUGR</name>
<feature type="compositionally biased region" description="Basic and acidic residues" evidence="1">
    <location>
        <begin position="38"/>
        <end position="54"/>
    </location>
</feature>
<accession>A0A9W4GD41</accession>
<evidence type="ECO:0000313" key="2">
    <source>
        <dbReference type="EMBL" id="CAD6500048.1"/>
    </source>
</evidence>
<dbReference type="PANTHER" id="PTHR42073:SF1">
    <property type="entry name" value="MEIOTIC EXPRESSION UP-REGULATED PROTEIN 6"/>
    <property type="match status" value="1"/>
</dbReference>
<dbReference type="InterPro" id="IPR039712">
    <property type="entry name" value="Meu6"/>
</dbReference>
<gene>
    <name evidence="2" type="ORF">BGTH12_LOCUS1406</name>
</gene>
<organism evidence="2 3">
    <name type="scientific">Blumeria graminis f. sp. triticale</name>
    <dbReference type="NCBI Taxonomy" id="1689686"/>
    <lineage>
        <taxon>Eukaryota</taxon>
        <taxon>Fungi</taxon>
        <taxon>Dikarya</taxon>
        <taxon>Ascomycota</taxon>
        <taxon>Pezizomycotina</taxon>
        <taxon>Leotiomycetes</taxon>
        <taxon>Erysiphales</taxon>
        <taxon>Erysiphaceae</taxon>
        <taxon>Blumeria</taxon>
    </lineage>
</organism>
<dbReference type="Proteomes" id="UP000683417">
    <property type="component" value="Unassembled WGS sequence"/>
</dbReference>
<proteinExistence type="predicted"/>
<feature type="compositionally biased region" description="Polar residues" evidence="1">
    <location>
        <begin position="338"/>
        <end position="354"/>
    </location>
</feature>